<dbReference type="Proteomes" id="UP001596512">
    <property type="component" value="Unassembled WGS sequence"/>
</dbReference>
<reference evidence="4" key="1">
    <citation type="journal article" date="2019" name="Int. J. Syst. Evol. Microbiol.">
        <title>The Global Catalogue of Microorganisms (GCM) 10K type strain sequencing project: providing services to taxonomists for standard genome sequencing and annotation.</title>
        <authorList>
            <consortium name="The Broad Institute Genomics Platform"/>
            <consortium name="The Broad Institute Genome Sequencing Center for Infectious Disease"/>
            <person name="Wu L."/>
            <person name="Ma J."/>
        </authorList>
    </citation>
    <scope>NUCLEOTIDE SEQUENCE [LARGE SCALE GENOMIC DNA]</scope>
    <source>
        <strain evidence="4">JCM 17695</strain>
    </source>
</reference>
<evidence type="ECO:0000259" key="2">
    <source>
        <dbReference type="Pfam" id="PF06722"/>
    </source>
</evidence>
<dbReference type="SUPFAM" id="SSF53756">
    <property type="entry name" value="UDP-Glycosyltransferase/glycogen phosphorylase"/>
    <property type="match status" value="1"/>
</dbReference>
<dbReference type="EMBL" id="JBHTEY010000004">
    <property type="protein sequence ID" value="MFC7617330.1"/>
    <property type="molecule type" value="Genomic_DNA"/>
</dbReference>
<gene>
    <name evidence="3" type="ORF">ACFQV2_31810</name>
</gene>
<organism evidence="3 4">
    <name type="scientific">Actinokineospora soli</name>
    <dbReference type="NCBI Taxonomy" id="1048753"/>
    <lineage>
        <taxon>Bacteria</taxon>
        <taxon>Bacillati</taxon>
        <taxon>Actinomycetota</taxon>
        <taxon>Actinomycetes</taxon>
        <taxon>Pseudonocardiales</taxon>
        <taxon>Pseudonocardiaceae</taxon>
        <taxon>Actinokineospora</taxon>
    </lineage>
</organism>
<proteinExistence type="predicted"/>
<dbReference type="PANTHER" id="PTHR48050:SF13">
    <property type="entry name" value="STEROL 3-BETA-GLUCOSYLTRANSFERASE UGT80A2"/>
    <property type="match status" value="1"/>
</dbReference>
<feature type="region of interest" description="Disordered" evidence="1">
    <location>
        <begin position="182"/>
        <end position="201"/>
    </location>
</feature>
<dbReference type="Gene3D" id="3.40.50.2000">
    <property type="entry name" value="Glycogen Phosphorylase B"/>
    <property type="match status" value="2"/>
</dbReference>
<accession>A0ABW2TTY8</accession>
<protein>
    <submittedName>
        <fullName evidence="3">Glycosyltransferase</fullName>
    </submittedName>
</protein>
<dbReference type="Pfam" id="PF06722">
    <property type="entry name" value="EryCIII-like_C"/>
    <property type="match status" value="1"/>
</dbReference>
<dbReference type="PANTHER" id="PTHR48050">
    <property type="entry name" value="STEROL 3-BETA-GLUCOSYLTRANSFERASE"/>
    <property type="match status" value="1"/>
</dbReference>
<evidence type="ECO:0000313" key="4">
    <source>
        <dbReference type="Proteomes" id="UP001596512"/>
    </source>
</evidence>
<name>A0ABW2TTY8_9PSEU</name>
<dbReference type="InterPro" id="IPR010610">
    <property type="entry name" value="EryCIII-like_C"/>
</dbReference>
<comment type="caution">
    <text evidence="3">The sequence shown here is derived from an EMBL/GenBank/DDBJ whole genome shotgun (WGS) entry which is preliminary data.</text>
</comment>
<evidence type="ECO:0000313" key="3">
    <source>
        <dbReference type="EMBL" id="MFC7617330.1"/>
    </source>
</evidence>
<dbReference type="InterPro" id="IPR050426">
    <property type="entry name" value="Glycosyltransferase_28"/>
</dbReference>
<evidence type="ECO:0000256" key="1">
    <source>
        <dbReference type="SAM" id="MobiDB-lite"/>
    </source>
</evidence>
<sequence>MSLQDKAFLDEPRIPLRPVPHADAARAPDLPAPLIYLTLGTAFATAALLRTALAALAPLARVVAATGNVPPAAVNPLPATTSAHAWLPQTAVISHAALVVHHGGSGTMLAALAAGVPQLLLPQGADQFANAAALTAAGACLTLPPPDQTADAITTHARTLLTDPAFRDNARALAGTIAAMPSPRTWPGGCRTTPREPTSPS</sequence>
<keyword evidence="4" id="KW-1185">Reference proteome</keyword>
<feature type="domain" description="Erythromycin biosynthesis protein CIII-like C-terminal" evidence="2">
    <location>
        <begin position="69"/>
        <end position="184"/>
    </location>
</feature>